<feature type="non-terminal residue" evidence="1">
    <location>
        <position position="1"/>
    </location>
</feature>
<comment type="caution">
    <text evidence="1">The sequence shown here is derived from an EMBL/GenBank/DDBJ whole genome shotgun (WGS) entry which is preliminary data.</text>
</comment>
<protein>
    <submittedName>
        <fullName evidence="1">Uncharacterized protein</fullName>
    </submittedName>
</protein>
<reference evidence="1" key="1">
    <citation type="journal article" date="2014" name="Front. Microbiol.">
        <title>High frequency of phylogenetically diverse reductive dehalogenase-homologous genes in deep subseafloor sedimentary metagenomes.</title>
        <authorList>
            <person name="Kawai M."/>
            <person name="Futagami T."/>
            <person name="Toyoda A."/>
            <person name="Takaki Y."/>
            <person name="Nishi S."/>
            <person name="Hori S."/>
            <person name="Arai W."/>
            <person name="Tsubouchi T."/>
            <person name="Morono Y."/>
            <person name="Uchiyama I."/>
            <person name="Ito T."/>
            <person name="Fujiyama A."/>
            <person name="Inagaki F."/>
            <person name="Takami H."/>
        </authorList>
    </citation>
    <scope>NUCLEOTIDE SEQUENCE</scope>
    <source>
        <strain evidence="1">Expedition CK06-06</strain>
    </source>
</reference>
<name>X1SPU5_9ZZZZ</name>
<organism evidence="1">
    <name type="scientific">marine sediment metagenome</name>
    <dbReference type="NCBI Taxonomy" id="412755"/>
    <lineage>
        <taxon>unclassified sequences</taxon>
        <taxon>metagenomes</taxon>
        <taxon>ecological metagenomes</taxon>
    </lineage>
</organism>
<evidence type="ECO:0000313" key="1">
    <source>
        <dbReference type="EMBL" id="GAI77380.1"/>
    </source>
</evidence>
<accession>X1SPU5</accession>
<gene>
    <name evidence="1" type="ORF">S12H4_25795</name>
</gene>
<dbReference type="EMBL" id="BARW01014575">
    <property type="protein sequence ID" value="GAI77380.1"/>
    <property type="molecule type" value="Genomic_DNA"/>
</dbReference>
<sequence>SHARLSLQPSNKLLSLIKNLSQRNRYLLIHSSRDEDSNIPDTLCEYFDVKTSNINQIHNTVLQLYLKTYFQTKSDED</sequence>
<dbReference type="AlphaFoldDB" id="X1SPU5"/>
<proteinExistence type="predicted"/>